<organism evidence="1 2">
    <name type="scientific">Hebeloma cylindrosporum</name>
    <dbReference type="NCBI Taxonomy" id="76867"/>
    <lineage>
        <taxon>Eukaryota</taxon>
        <taxon>Fungi</taxon>
        <taxon>Dikarya</taxon>
        <taxon>Basidiomycota</taxon>
        <taxon>Agaricomycotina</taxon>
        <taxon>Agaricomycetes</taxon>
        <taxon>Agaricomycetidae</taxon>
        <taxon>Agaricales</taxon>
        <taxon>Agaricineae</taxon>
        <taxon>Hymenogastraceae</taxon>
        <taxon>Hebeloma</taxon>
    </lineage>
</organism>
<protein>
    <submittedName>
        <fullName evidence="1">Uncharacterized protein</fullName>
    </submittedName>
</protein>
<reference evidence="1 2" key="1">
    <citation type="submission" date="2014-04" db="EMBL/GenBank/DDBJ databases">
        <authorList>
            <consortium name="DOE Joint Genome Institute"/>
            <person name="Kuo A."/>
            <person name="Gay G."/>
            <person name="Dore J."/>
            <person name="Kohler A."/>
            <person name="Nagy L.G."/>
            <person name="Floudas D."/>
            <person name="Copeland A."/>
            <person name="Barry K.W."/>
            <person name="Cichocki N."/>
            <person name="Veneault-Fourrey C."/>
            <person name="LaButti K."/>
            <person name="Lindquist E.A."/>
            <person name="Lipzen A."/>
            <person name="Lundell T."/>
            <person name="Morin E."/>
            <person name="Murat C."/>
            <person name="Sun H."/>
            <person name="Tunlid A."/>
            <person name="Henrissat B."/>
            <person name="Grigoriev I.V."/>
            <person name="Hibbett D.S."/>
            <person name="Martin F."/>
            <person name="Nordberg H.P."/>
            <person name="Cantor M.N."/>
            <person name="Hua S.X."/>
        </authorList>
    </citation>
    <scope>NUCLEOTIDE SEQUENCE [LARGE SCALE GENOMIC DNA]</scope>
    <source>
        <strain evidence="2">h7</strain>
    </source>
</reference>
<sequence>MPPILSEIIKFKIAPGFELDSPNFAQLRESAVANGVKEQYYGICMDTPNTLFWVIQWLADRGPLESLEFRNAVKVLDVEGTPESYYLPFGDDSLPRPALTVPLCELCFLHLRDSADREGLAYSLNKTFTDCYYADGFIGGHWSTASNDENMNYYYLGWQSRDLHTAFSKTELFALELGNLMPHMDGGGAYFMKMTQQLN</sequence>
<dbReference type="AlphaFoldDB" id="A0A0C3BUL7"/>
<dbReference type="EMBL" id="KN831832">
    <property type="protein sequence ID" value="KIM35066.1"/>
    <property type="molecule type" value="Genomic_DNA"/>
</dbReference>
<proteinExistence type="predicted"/>
<dbReference type="HOGENOM" id="CLU_098382_0_0_1"/>
<dbReference type="OrthoDB" id="2824656at2759"/>
<gene>
    <name evidence="1" type="ORF">M413DRAFT_32774</name>
</gene>
<accession>A0A0C3BUL7</accession>
<keyword evidence="2" id="KW-1185">Reference proteome</keyword>
<evidence type="ECO:0000313" key="1">
    <source>
        <dbReference type="EMBL" id="KIM35066.1"/>
    </source>
</evidence>
<reference evidence="2" key="2">
    <citation type="submission" date="2015-01" db="EMBL/GenBank/DDBJ databases">
        <title>Evolutionary Origins and Diversification of the Mycorrhizal Mutualists.</title>
        <authorList>
            <consortium name="DOE Joint Genome Institute"/>
            <consortium name="Mycorrhizal Genomics Consortium"/>
            <person name="Kohler A."/>
            <person name="Kuo A."/>
            <person name="Nagy L.G."/>
            <person name="Floudas D."/>
            <person name="Copeland A."/>
            <person name="Barry K.W."/>
            <person name="Cichocki N."/>
            <person name="Veneault-Fourrey C."/>
            <person name="LaButti K."/>
            <person name="Lindquist E.A."/>
            <person name="Lipzen A."/>
            <person name="Lundell T."/>
            <person name="Morin E."/>
            <person name="Murat C."/>
            <person name="Riley R."/>
            <person name="Ohm R."/>
            <person name="Sun H."/>
            <person name="Tunlid A."/>
            <person name="Henrissat B."/>
            <person name="Grigoriev I.V."/>
            <person name="Hibbett D.S."/>
            <person name="Martin F."/>
        </authorList>
    </citation>
    <scope>NUCLEOTIDE SEQUENCE [LARGE SCALE GENOMIC DNA]</scope>
    <source>
        <strain evidence="2">h7</strain>
    </source>
</reference>
<name>A0A0C3BUL7_HEBCY</name>
<dbReference type="Proteomes" id="UP000053424">
    <property type="component" value="Unassembled WGS sequence"/>
</dbReference>
<evidence type="ECO:0000313" key="2">
    <source>
        <dbReference type="Proteomes" id="UP000053424"/>
    </source>
</evidence>